<evidence type="ECO:0000256" key="5">
    <source>
        <dbReference type="ARBA" id="ARBA00022989"/>
    </source>
</evidence>
<dbReference type="RefSeq" id="WP_089852267.1">
    <property type="nucleotide sequence ID" value="NZ_FNEJ01000041.1"/>
</dbReference>
<dbReference type="Pfam" id="PF02470">
    <property type="entry name" value="MlaD"/>
    <property type="match status" value="3"/>
</dbReference>
<comment type="subcellular location">
    <subcellularLocation>
        <location evidence="1">Cell inner membrane</location>
    </subcellularLocation>
</comment>
<dbReference type="STRING" id="555512.SAMN04487993_104111"/>
<protein>
    <submittedName>
        <fullName evidence="9">Paraquat-inducible protein B</fullName>
    </submittedName>
</protein>
<dbReference type="Proteomes" id="UP000199093">
    <property type="component" value="Unassembled WGS sequence"/>
</dbReference>
<keyword evidence="10" id="KW-1185">Reference proteome</keyword>
<dbReference type="PANTHER" id="PTHR30462">
    <property type="entry name" value="INTERMEMBRANE TRANSPORT PROTEIN PQIB-RELATED"/>
    <property type="match status" value="1"/>
</dbReference>
<evidence type="ECO:0000256" key="3">
    <source>
        <dbReference type="ARBA" id="ARBA00022519"/>
    </source>
</evidence>
<proteinExistence type="predicted"/>
<gene>
    <name evidence="9" type="ORF">SAMN04487993_104111</name>
</gene>
<reference evidence="9 10" key="1">
    <citation type="submission" date="2016-10" db="EMBL/GenBank/DDBJ databases">
        <authorList>
            <person name="de Groot N.N."/>
        </authorList>
    </citation>
    <scope>NUCLEOTIDE SEQUENCE [LARGE SCALE GENOMIC DNA]</scope>
    <source>
        <strain evidence="9 10">DSM 26424</strain>
    </source>
</reference>
<evidence type="ECO:0000256" key="7">
    <source>
        <dbReference type="SAM" id="Phobius"/>
    </source>
</evidence>
<evidence type="ECO:0000256" key="1">
    <source>
        <dbReference type="ARBA" id="ARBA00004533"/>
    </source>
</evidence>
<dbReference type="EMBL" id="FNEJ01000041">
    <property type="protein sequence ID" value="SDJ52921.1"/>
    <property type="molecule type" value="Genomic_DNA"/>
</dbReference>
<name>A0A1G8UGR4_9RHOB</name>
<dbReference type="OrthoDB" id="9806984at2"/>
<keyword evidence="2" id="KW-1003">Cell membrane</keyword>
<feature type="domain" description="Mce/MlaD" evidence="8">
    <location>
        <begin position="295"/>
        <end position="388"/>
    </location>
</feature>
<feature type="domain" description="Mce/MlaD" evidence="8">
    <location>
        <begin position="164"/>
        <end position="224"/>
    </location>
</feature>
<accession>A0A1G8UGR4</accession>
<organism evidence="9 10">
    <name type="scientific">Salipiger marinus</name>
    <dbReference type="NCBI Taxonomy" id="555512"/>
    <lineage>
        <taxon>Bacteria</taxon>
        <taxon>Pseudomonadati</taxon>
        <taxon>Pseudomonadota</taxon>
        <taxon>Alphaproteobacteria</taxon>
        <taxon>Rhodobacterales</taxon>
        <taxon>Roseobacteraceae</taxon>
        <taxon>Salipiger</taxon>
    </lineage>
</organism>
<dbReference type="AlphaFoldDB" id="A0A1G8UGR4"/>
<keyword evidence="3" id="KW-0997">Cell inner membrane</keyword>
<keyword evidence="4 7" id="KW-0812">Transmembrane</keyword>
<keyword evidence="6 7" id="KW-0472">Membrane</keyword>
<evidence type="ECO:0000313" key="10">
    <source>
        <dbReference type="Proteomes" id="UP000199093"/>
    </source>
</evidence>
<dbReference type="GO" id="GO:0005886">
    <property type="term" value="C:plasma membrane"/>
    <property type="evidence" value="ECO:0007669"/>
    <property type="project" value="UniProtKB-SubCell"/>
</dbReference>
<feature type="domain" description="Mce/MlaD" evidence="8">
    <location>
        <begin position="48"/>
        <end position="135"/>
    </location>
</feature>
<evidence type="ECO:0000313" key="9">
    <source>
        <dbReference type="EMBL" id="SDJ52921.1"/>
    </source>
</evidence>
<feature type="transmembrane region" description="Helical" evidence="7">
    <location>
        <begin position="24"/>
        <end position="44"/>
    </location>
</feature>
<dbReference type="PANTHER" id="PTHR30462:SF0">
    <property type="entry name" value="INTERMEMBRANE TRANSPORT PROTEIN YEBT"/>
    <property type="match status" value="1"/>
</dbReference>
<keyword evidence="5 7" id="KW-1133">Transmembrane helix</keyword>
<evidence type="ECO:0000259" key="8">
    <source>
        <dbReference type="Pfam" id="PF02470"/>
    </source>
</evidence>
<sequence length="701" mass="74442">MTDPRPATPEVSGPRRSIWRNLSLVWLVPLAALLVTLGIAWQTWAERGTRIEITFENAAGVTPEETTIRFRDVIVGMVEDVTFAEDLATVVIGARVDANVAESLPENAQFWVVRPEVSTSGITGLSTVLSGVYIEAAFRPEQGGSAQNFRGLDETPLVRPGMDGTRITIRADEGTQFSAGAPIFLQGIEVGQIETPRLLERGNGVIVDAFIQAPYDRRITTATRFWNISGFSVNFGPGGLDLSVNSIASLIRGGLAFDTVVSGGQPVQQGYAFDLYENEEAARDSLFSETIANAVELTTEFDESVRGLEVGSSVTFQGLRVGRVTDLGAFIEDTADGQEVRLRATLSIDPRALGLDEESPQADTIAFLSEAVQDGLRARLAAQSLFNQSLVVELVEIPDAEPATFGIFAQDAPLLPSVPSDLPDVTATAEGLFQRINDLPVEELLDQAIDTLAAVENLADSDGLRTAPDALVGLVNDARGLIGGEAAQALPEELRATVAELRGVVEDLRAADAVGQLVAALEAAEEAADDVAGVTTEFEGVTEGVPALIEELRALTQKANTLDLEGFVASAGSFLDGANRLVDQPSTRALPADVSALLDEARQALEELRAGGVVENANATLASARDAAAAVEEAAVTLPQLSARIEQLLGETETVITGYSANSSFNRETVAALREVRSAAEALTRLARQIERNPNSLLFGR</sequence>
<evidence type="ECO:0000256" key="4">
    <source>
        <dbReference type="ARBA" id="ARBA00022692"/>
    </source>
</evidence>
<evidence type="ECO:0000256" key="6">
    <source>
        <dbReference type="ARBA" id="ARBA00023136"/>
    </source>
</evidence>
<dbReference type="InterPro" id="IPR003399">
    <property type="entry name" value="Mce/MlaD"/>
</dbReference>
<dbReference type="InterPro" id="IPR051800">
    <property type="entry name" value="PqiA-PqiB_transport"/>
</dbReference>
<evidence type="ECO:0000256" key="2">
    <source>
        <dbReference type="ARBA" id="ARBA00022475"/>
    </source>
</evidence>